<dbReference type="AlphaFoldDB" id="A0A2P7MX59"/>
<dbReference type="OrthoDB" id="9798990at2"/>
<keyword evidence="3" id="KW-1185">Reference proteome</keyword>
<feature type="domain" description="PIN" evidence="1">
    <location>
        <begin position="5"/>
        <end position="120"/>
    </location>
</feature>
<reference evidence="2 3" key="1">
    <citation type="journal article" date="2018" name="Environ. Microbiol.">
        <title>Ecological and genomic features of two widespread freshwater picocyanobacteria.</title>
        <authorList>
            <person name="Cabello-Yeves P.J."/>
            <person name="Picazo A."/>
            <person name="Camacho A."/>
            <person name="Callieri C."/>
            <person name="Rosselli R."/>
            <person name="Roda-Garcia J.J."/>
            <person name="Coutinho F.H."/>
            <person name="Rodriguez-Valera F."/>
        </authorList>
    </citation>
    <scope>NUCLEOTIDE SEQUENCE [LARGE SCALE GENOMIC DNA]</scope>
    <source>
        <strain evidence="2 3">Tous</strain>
    </source>
</reference>
<dbReference type="RefSeq" id="WP_106502710.1">
    <property type="nucleotide sequence ID" value="NZ_PXXO01000006.1"/>
</dbReference>
<dbReference type="PANTHER" id="PTHR36173:SF2">
    <property type="entry name" value="RIBONUCLEASE VAPC16"/>
    <property type="match status" value="1"/>
</dbReference>
<name>A0A2P7MX59_9CYAN</name>
<sequence length="137" mass="15242">MKRLLLDTQVLLWWLADDPRLPAWAIAAVQAPGAEVFVSQVSLWELALKQRQGRVQLDLARLEQEVTRQHFHWLPLRNEHLLALAELDSSAAPSDLFDQLLLVQSRQEPLLLLTADAALRSCGATVLGLEPAAPAQP</sequence>
<comment type="caution">
    <text evidence="2">The sequence shown here is derived from an EMBL/GenBank/DDBJ whole genome shotgun (WGS) entry which is preliminary data.</text>
</comment>
<evidence type="ECO:0000313" key="2">
    <source>
        <dbReference type="EMBL" id="PSJ05775.1"/>
    </source>
</evidence>
<dbReference type="InterPro" id="IPR052919">
    <property type="entry name" value="TA_system_RNase"/>
</dbReference>
<dbReference type="Gene3D" id="3.40.50.1010">
    <property type="entry name" value="5'-nuclease"/>
    <property type="match status" value="1"/>
</dbReference>
<dbReference type="PANTHER" id="PTHR36173">
    <property type="entry name" value="RIBONUCLEASE VAPC16-RELATED"/>
    <property type="match status" value="1"/>
</dbReference>
<dbReference type="InterPro" id="IPR029060">
    <property type="entry name" value="PIN-like_dom_sf"/>
</dbReference>
<dbReference type="EMBL" id="PXXO01000006">
    <property type="protein sequence ID" value="PSJ05775.1"/>
    <property type="molecule type" value="Genomic_DNA"/>
</dbReference>
<dbReference type="Proteomes" id="UP000243002">
    <property type="component" value="Unassembled WGS sequence"/>
</dbReference>
<dbReference type="InterPro" id="IPR002716">
    <property type="entry name" value="PIN_dom"/>
</dbReference>
<evidence type="ECO:0000259" key="1">
    <source>
        <dbReference type="Pfam" id="PF01850"/>
    </source>
</evidence>
<dbReference type="Pfam" id="PF01850">
    <property type="entry name" value="PIN"/>
    <property type="match status" value="1"/>
</dbReference>
<dbReference type="SUPFAM" id="SSF88723">
    <property type="entry name" value="PIN domain-like"/>
    <property type="match status" value="1"/>
</dbReference>
<protein>
    <submittedName>
        <fullName evidence="2">PIN domain-containing protein</fullName>
    </submittedName>
</protein>
<evidence type="ECO:0000313" key="3">
    <source>
        <dbReference type="Proteomes" id="UP000243002"/>
    </source>
</evidence>
<organism evidence="2 3">
    <name type="scientific">Cyanobium usitatum str. Tous</name>
    <dbReference type="NCBI Taxonomy" id="2116684"/>
    <lineage>
        <taxon>Bacteria</taxon>
        <taxon>Bacillati</taxon>
        <taxon>Cyanobacteriota</taxon>
        <taxon>Cyanophyceae</taxon>
        <taxon>Synechococcales</taxon>
        <taxon>Prochlorococcaceae</taxon>
        <taxon>Cyanobium</taxon>
    </lineage>
</organism>
<proteinExistence type="predicted"/>
<gene>
    <name evidence="2" type="ORF">C7K55_07025</name>
</gene>
<accession>A0A2P7MX59</accession>
<dbReference type="InterPro" id="IPR041705">
    <property type="entry name" value="PIN_Sll0205"/>
</dbReference>
<dbReference type="CDD" id="cd09872">
    <property type="entry name" value="PIN_Sll0205-like"/>
    <property type="match status" value="1"/>
</dbReference>